<sequence>METCMRIGKWDHDAFVAVVKDFHGHVAPGVIIGGYMVEMARRTLPGGILYDAVSETVQCLPDAIQLLTPCTVGNGWLKVYHFGIYALSLYDKYTGEGTRVRLNVEALDAYPHVRAWFLKEKPKREQEPELLREEIRTAGMDLLQAAPVRIHPDFLVKKGKGMVRRCPRCGEWYPAVLGDVCRPCQGDGPYLAGKE</sequence>
<reference evidence="3 4" key="1">
    <citation type="submission" date="2008-10" db="EMBL/GenBank/DDBJ databases">
        <title>Draft genome sequence of Desulvovibrio piger (ATCC 29098).</title>
        <authorList>
            <person name="Sudarsanam P."/>
            <person name="Ley R."/>
            <person name="Guruge J."/>
            <person name="Turnbaugh P.J."/>
            <person name="Mahowald M."/>
            <person name="Liep D."/>
            <person name="Gordon J."/>
        </authorList>
    </citation>
    <scope>NUCLEOTIDE SEQUENCE [LARGE SCALE GENOMIC DNA]</scope>
    <source>
        <strain evidence="3 4">ATCC 29098</strain>
    </source>
</reference>
<dbReference type="SUPFAM" id="SSF143555">
    <property type="entry name" value="FwdE-like"/>
    <property type="match status" value="1"/>
</dbReference>
<dbReference type="HOGENOM" id="CLU_112307_0_0_7"/>
<evidence type="ECO:0000259" key="1">
    <source>
        <dbReference type="Pfam" id="PF02663"/>
    </source>
</evidence>
<dbReference type="AlphaFoldDB" id="B6WSJ1"/>
<proteinExistence type="predicted"/>
<feature type="domain" description="FmdE-like treble clef zinc finger" evidence="2">
    <location>
        <begin position="157"/>
        <end position="190"/>
    </location>
</feature>
<dbReference type="InterPro" id="IPR057035">
    <property type="entry name" value="Znf-Tbcl_FmdE"/>
</dbReference>
<dbReference type="Gene3D" id="3.30.60.80">
    <property type="match status" value="1"/>
</dbReference>
<dbReference type="InterPro" id="IPR053194">
    <property type="entry name" value="tRNA_methyltr_O"/>
</dbReference>
<organism evidence="3 4">
    <name type="scientific">Desulfovibrio piger ATCC 29098</name>
    <dbReference type="NCBI Taxonomy" id="411464"/>
    <lineage>
        <taxon>Bacteria</taxon>
        <taxon>Pseudomonadati</taxon>
        <taxon>Thermodesulfobacteriota</taxon>
        <taxon>Desulfovibrionia</taxon>
        <taxon>Desulfovibrionales</taxon>
        <taxon>Desulfovibrionaceae</taxon>
        <taxon>Desulfovibrio</taxon>
    </lineage>
</organism>
<dbReference type="Proteomes" id="UP000003676">
    <property type="component" value="Unassembled WGS sequence"/>
</dbReference>
<evidence type="ECO:0000259" key="2">
    <source>
        <dbReference type="Pfam" id="PF23475"/>
    </source>
</evidence>
<dbReference type="Gene3D" id="3.30.1330.130">
    <property type="match status" value="1"/>
</dbReference>
<dbReference type="PANTHER" id="PTHR39418">
    <property type="entry name" value="DEHYDROGENASE-RELATED"/>
    <property type="match status" value="1"/>
</dbReference>
<evidence type="ECO:0000313" key="3">
    <source>
        <dbReference type="EMBL" id="EEB34014.1"/>
    </source>
</evidence>
<dbReference type="InterPro" id="IPR003814">
    <property type="entry name" value="FmdEsu_dom"/>
</dbReference>
<reference evidence="3 4" key="2">
    <citation type="submission" date="2008-10" db="EMBL/GenBank/DDBJ databases">
        <authorList>
            <person name="Fulton L."/>
            <person name="Clifton S."/>
            <person name="Fulton B."/>
            <person name="Xu J."/>
            <person name="Minx P."/>
            <person name="Pepin K.H."/>
            <person name="Johnson M."/>
            <person name="Bhonagiri V."/>
            <person name="Nash W.E."/>
            <person name="Mardis E.R."/>
            <person name="Wilson R.K."/>
        </authorList>
    </citation>
    <scope>NUCLEOTIDE SEQUENCE [LARGE SCALE GENOMIC DNA]</scope>
    <source>
        <strain evidence="3 4">ATCC 29098</strain>
    </source>
</reference>
<evidence type="ECO:0000313" key="4">
    <source>
        <dbReference type="Proteomes" id="UP000003676"/>
    </source>
</evidence>
<name>B6WSJ1_9BACT</name>
<dbReference type="STRING" id="901.DESPIGER_0735"/>
<dbReference type="Pfam" id="PF23475">
    <property type="entry name" value="zf-Tbcl_FmdE"/>
    <property type="match status" value="1"/>
</dbReference>
<gene>
    <name evidence="3" type="ORF">DESPIG_00980</name>
</gene>
<dbReference type="PANTHER" id="PTHR39418:SF1">
    <property type="entry name" value="DEHYDROGENASE"/>
    <property type="match status" value="1"/>
</dbReference>
<dbReference type="Pfam" id="PF02663">
    <property type="entry name" value="FmdE"/>
    <property type="match status" value="1"/>
</dbReference>
<protein>
    <submittedName>
        <fullName evidence="3">Tungsten formylmethanofuran dehydrogenase, subunit E, FwdE</fullName>
    </submittedName>
</protein>
<dbReference type="EMBL" id="ABXU01000027">
    <property type="protein sequence ID" value="EEB34014.1"/>
    <property type="molecule type" value="Genomic_DNA"/>
</dbReference>
<dbReference type="eggNOG" id="COG2191">
    <property type="taxonomic scope" value="Bacteria"/>
</dbReference>
<accession>B6WSJ1</accession>
<comment type="caution">
    <text evidence="3">The sequence shown here is derived from an EMBL/GenBank/DDBJ whole genome shotgun (WGS) entry which is preliminary data.</text>
</comment>
<feature type="domain" description="Formylmethanofuran dehydrogenase subunit E" evidence="1">
    <location>
        <begin position="22"/>
        <end position="146"/>
    </location>
</feature>